<dbReference type="SUPFAM" id="SSF56300">
    <property type="entry name" value="Metallo-dependent phosphatases"/>
    <property type="match status" value="1"/>
</dbReference>
<reference evidence="2" key="1">
    <citation type="submission" date="2016-10" db="EMBL/GenBank/DDBJ databases">
        <authorList>
            <person name="Varghese N."/>
            <person name="Submissions S."/>
        </authorList>
    </citation>
    <scope>NUCLEOTIDE SEQUENCE [LARGE SCALE GENOMIC DNA]</scope>
    <source>
        <strain evidence="2">DSM 21857</strain>
    </source>
</reference>
<protein>
    <submittedName>
        <fullName evidence="1">Uncharacterized protein</fullName>
    </submittedName>
</protein>
<gene>
    <name evidence="1" type="ORF">SAMN03080618_01427</name>
</gene>
<dbReference type="AlphaFoldDB" id="A0A1I3L8R4"/>
<proteinExistence type="predicted"/>
<dbReference type="Proteomes" id="UP000242763">
    <property type="component" value="Unassembled WGS sequence"/>
</dbReference>
<dbReference type="STRING" id="1121003.SAMN03080618_01427"/>
<name>A0A1I3L8R4_9HYPH</name>
<dbReference type="InterPro" id="IPR029052">
    <property type="entry name" value="Metallo-depent_PP-like"/>
</dbReference>
<evidence type="ECO:0000313" key="2">
    <source>
        <dbReference type="Proteomes" id="UP000242763"/>
    </source>
</evidence>
<dbReference type="EMBL" id="FORF01000006">
    <property type="protein sequence ID" value="SFI81097.1"/>
    <property type="molecule type" value="Genomic_DNA"/>
</dbReference>
<sequence length="375" mass="41766">MLEALRAVEEHGNVNAAARAMGVPFETLRNRYKKAQQAGLHLSGGARNAMQASNLNGAEIAGGYRHVYDDEGKKVETVRWNAPKEQIALESTLERLQNAFSDIPRAEPITPPASVLGDLCTVWPVMDLHLGMRAWGDETGSQDYDLSLACEDLRYAFAKVLALTPASKEAVLVLGGDTLHADDDRAETPQSKHKLDVDGRQFKVIDTAIAILSEIIETLLAKHEKLTVRVLRGNHDTNAHMVLTFALAERYQDEPRIVVEKSPRDLFMKQWGRSAIFAHHGDKGKPTQMALYISDVCTFWSETRHRYYLTGHVHHDNAKDIGPLRYESLRAFCPPDSYAAGMGYGARRALQALTFHNHDGLVLRAIDPIERRIAA</sequence>
<evidence type="ECO:0000313" key="1">
    <source>
        <dbReference type="EMBL" id="SFI81097.1"/>
    </source>
</evidence>
<dbReference type="RefSeq" id="WP_210185206.1">
    <property type="nucleotide sequence ID" value="NZ_FORF01000006.1"/>
</dbReference>
<keyword evidence="2" id="KW-1185">Reference proteome</keyword>
<accession>A0A1I3L8R4</accession>
<organism evidence="1 2">
    <name type="scientific">Aquamicrobium aerolatum DSM 21857</name>
    <dbReference type="NCBI Taxonomy" id="1121003"/>
    <lineage>
        <taxon>Bacteria</taxon>
        <taxon>Pseudomonadati</taxon>
        <taxon>Pseudomonadota</taxon>
        <taxon>Alphaproteobacteria</taxon>
        <taxon>Hyphomicrobiales</taxon>
        <taxon>Phyllobacteriaceae</taxon>
        <taxon>Aerobium</taxon>
    </lineage>
</organism>